<keyword evidence="4" id="KW-0812">Transmembrane</keyword>
<dbReference type="Proteomes" id="UP000189670">
    <property type="component" value="Unassembled WGS sequence"/>
</dbReference>
<sequence>MKKFTKRRVFLIAGSIIAAILVTFILSLFQSDKQTVYIGVMGPMSGKGRAYGKAMLKGINLYLKELKEEGGLDNYNVKLIVQDDKNDKNSAPDLAHKMADEGKAVIVLGHYYSSVSYAAGQVYKEKKLPAITASATSDNVTLENDWYFRIIPTNSFQGSFIANYVNKTLRKEAASIIYDDDSYGVTLMQSFEESAGRLGMNIKKKWSFNHSSPTIDDDLERITRELRAMDDPGMIFVATHSGEGVKIITSLKYPGTTYSIIGPDAFGGEAFIKYLREYPQEKLIPGYYSNGIYTISPFIIDIANEKAQVFRHHFVQKYKEEPSWVTAGYYDAMSVAIHAIKNAGISGKKDQIHRDRYRIKEFLSGMTSPENGYEGVNGNIHFNVDGDFDKPLAVGVYKNQRLISTLTQYQLITDLNTVDNMLKEILEGNIILIDGKFMNKTKLVYTGIDINSISDLSVKNSSCVIDCYIWFRFEGEFDDSNIEFVNSVDPLSLGRPVIEERTGPLTTRAYRLKAPFKVNFQFHEYPFDKQVLRVQFRHVKQTRDKLIYITDLLGMRLKSSKKRTFSSLSSWATDSVMFFQNIITNNSTLGVPKFFNSRNSIKYSQFNAQIQIKRRIVSFLIKNLILIFVMIMISYVTYYIPADVFPIRISIGMSTLLTTAFSHIKLSQEIPVGYILAIEHAFFTVYGLASLSVLASVLIFTQFKRTEPLTATDDVKKDAWKKIWFISMVGRVVHPMIVVIICFVLYYVYVLEKTNVVTVLSILLTSVAGIAVMIVLFAKKARSRKIKSTLLNKKSNQQKGGKKGKVEFEAGG</sequence>
<dbReference type="EMBL" id="ATBP01001249">
    <property type="protein sequence ID" value="ETR67707.1"/>
    <property type="molecule type" value="Genomic_DNA"/>
</dbReference>
<dbReference type="InterPro" id="IPR028081">
    <property type="entry name" value="Leu-bd"/>
</dbReference>
<dbReference type="GO" id="GO:0016020">
    <property type="term" value="C:membrane"/>
    <property type="evidence" value="ECO:0007669"/>
    <property type="project" value="UniProtKB-SubCell"/>
</dbReference>
<keyword evidence="4" id="KW-1133">Transmembrane helix</keyword>
<dbReference type="Gene3D" id="2.70.170.10">
    <property type="entry name" value="Neurotransmitter-gated ion-channel ligand-binding domain"/>
    <property type="match status" value="1"/>
</dbReference>
<keyword evidence="4" id="KW-0472">Membrane</keyword>
<reference evidence="7" key="1">
    <citation type="submission" date="2012-11" db="EMBL/GenBank/DDBJ databases">
        <authorList>
            <person name="Lucero-Rivera Y.E."/>
            <person name="Tovar-Ramirez D."/>
        </authorList>
    </citation>
    <scope>NUCLEOTIDE SEQUENCE [LARGE SCALE GENOMIC DNA]</scope>
    <source>
        <strain evidence="7">Araruama</strain>
    </source>
</reference>
<dbReference type="InterPro" id="IPR036719">
    <property type="entry name" value="Neuro-gated_channel_TM_sf"/>
</dbReference>
<dbReference type="Pfam" id="PF13458">
    <property type="entry name" value="Peripla_BP_6"/>
    <property type="match status" value="1"/>
</dbReference>
<dbReference type="Gene3D" id="1.20.58.390">
    <property type="entry name" value="Neurotransmitter-gated ion-channel transmembrane domain"/>
    <property type="match status" value="1"/>
</dbReference>
<dbReference type="SUPFAM" id="SSF90112">
    <property type="entry name" value="Neurotransmitter-gated ion-channel transmembrane pore"/>
    <property type="match status" value="1"/>
</dbReference>
<dbReference type="PANTHER" id="PTHR47151">
    <property type="entry name" value="LEU/ILE/VAL-BINDING ABC TRANSPORTER SUBUNIT"/>
    <property type="match status" value="1"/>
</dbReference>
<feature type="transmembrane region" description="Helical" evidence="4">
    <location>
        <begin position="755"/>
        <end position="778"/>
    </location>
</feature>
<gene>
    <name evidence="6" type="ORF">OMM_04997</name>
</gene>
<evidence type="ECO:0000313" key="7">
    <source>
        <dbReference type="Proteomes" id="UP000189670"/>
    </source>
</evidence>
<dbReference type="Gene3D" id="3.40.50.2300">
    <property type="match status" value="2"/>
</dbReference>
<feature type="transmembrane region" description="Helical" evidence="4">
    <location>
        <begin position="723"/>
        <end position="749"/>
    </location>
</feature>
<dbReference type="SUPFAM" id="SSF53822">
    <property type="entry name" value="Periplasmic binding protein-like I"/>
    <property type="match status" value="1"/>
</dbReference>
<feature type="transmembrane region" description="Helical" evidence="4">
    <location>
        <begin position="645"/>
        <end position="664"/>
    </location>
</feature>
<dbReference type="InterPro" id="IPR038050">
    <property type="entry name" value="Neuro_actylchol_rec"/>
</dbReference>
<feature type="transmembrane region" description="Helical" evidence="4">
    <location>
        <begin position="616"/>
        <end position="638"/>
    </location>
</feature>
<dbReference type="PANTHER" id="PTHR47151:SF2">
    <property type="entry name" value="AMINO ACID BINDING PROTEIN"/>
    <property type="match status" value="1"/>
</dbReference>
<evidence type="ECO:0000256" key="3">
    <source>
        <dbReference type="ARBA" id="ARBA00022729"/>
    </source>
</evidence>
<comment type="similarity">
    <text evidence="2">Belongs to the leucine-binding protein family.</text>
</comment>
<evidence type="ECO:0000256" key="1">
    <source>
        <dbReference type="ARBA" id="ARBA00004141"/>
    </source>
</evidence>
<protein>
    <recommendedName>
        <fullName evidence="5">Leucine-binding protein domain-containing protein</fullName>
    </recommendedName>
</protein>
<proteinExistence type="inferred from homology"/>
<keyword evidence="3" id="KW-0732">Signal</keyword>
<name>A0A1V1NYM7_9BACT</name>
<dbReference type="CDD" id="cd19985">
    <property type="entry name" value="PBP1_ABC_HAAT-like"/>
    <property type="match status" value="1"/>
</dbReference>
<feature type="transmembrane region" description="Helical" evidence="4">
    <location>
        <begin position="9"/>
        <end position="29"/>
    </location>
</feature>
<feature type="transmembrane region" description="Helical" evidence="4">
    <location>
        <begin position="684"/>
        <end position="703"/>
    </location>
</feature>
<comment type="subcellular location">
    <subcellularLocation>
        <location evidence="1">Membrane</location>
        <topology evidence="1">Multi-pass membrane protein</topology>
    </subcellularLocation>
</comment>
<dbReference type="AlphaFoldDB" id="A0A1V1NYM7"/>
<dbReference type="GO" id="GO:0005230">
    <property type="term" value="F:extracellular ligand-gated monoatomic ion channel activity"/>
    <property type="evidence" value="ECO:0007669"/>
    <property type="project" value="InterPro"/>
</dbReference>
<feature type="domain" description="Leucine-binding protein" evidence="5">
    <location>
        <begin position="35"/>
        <end position="379"/>
    </location>
</feature>
<evidence type="ECO:0000256" key="2">
    <source>
        <dbReference type="ARBA" id="ARBA00010062"/>
    </source>
</evidence>
<comment type="caution">
    <text evidence="6">The sequence shown here is derived from an EMBL/GenBank/DDBJ whole genome shotgun (WGS) entry which is preliminary data.</text>
</comment>
<accession>A0A1V1NYM7</accession>
<evidence type="ECO:0000256" key="4">
    <source>
        <dbReference type="SAM" id="Phobius"/>
    </source>
</evidence>
<evidence type="ECO:0000313" key="6">
    <source>
        <dbReference type="EMBL" id="ETR67707.1"/>
    </source>
</evidence>
<dbReference type="InterPro" id="IPR036734">
    <property type="entry name" value="Neur_chan_lig-bd_sf"/>
</dbReference>
<evidence type="ECO:0000259" key="5">
    <source>
        <dbReference type="Pfam" id="PF13458"/>
    </source>
</evidence>
<dbReference type="InterPro" id="IPR028082">
    <property type="entry name" value="Peripla_BP_I"/>
</dbReference>
<organism evidence="6 7">
    <name type="scientific">Candidatus Magnetoglobus multicellularis str. Araruama</name>
    <dbReference type="NCBI Taxonomy" id="890399"/>
    <lineage>
        <taxon>Bacteria</taxon>
        <taxon>Pseudomonadati</taxon>
        <taxon>Thermodesulfobacteriota</taxon>
        <taxon>Desulfobacteria</taxon>
        <taxon>Desulfobacterales</taxon>
        <taxon>Desulfobacteraceae</taxon>
        <taxon>Candidatus Magnetoglobus</taxon>
    </lineage>
</organism>